<accession>A0ABS6PV47</accession>
<dbReference type="Proteomes" id="UP000886900">
    <property type="component" value="Unassembled WGS sequence"/>
</dbReference>
<gene>
    <name evidence="6" type="ORF">KVG95_13560</name>
</gene>
<evidence type="ECO:0000256" key="2">
    <source>
        <dbReference type="ARBA" id="ARBA00022603"/>
    </source>
</evidence>
<dbReference type="InterPro" id="IPR041635">
    <property type="entry name" value="Type_ISP_LLaBIII_C"/>
</dbReference>
<dbReference type="Pfam" id="PF18135">
    <property type="entry name" value="Type_ISP_C"/>
    <property type="match status" value="1"/>
</dbReference>
<keyword evidence="7" id="KW-1185">Reference proteome</keyword>
<evidence type="ECO:0000256" key="1">
    <source>
        <dbReference type="ARBA" id="ARBA00011900"/>
    </source>
</evidence>
<comment type="catalytic activity">
    <reaction evidence="4">
        <text>a 2'-deoxyadenosine in DNA + S-adenosyl-L-methionine = an N(6)-methyl-2'-deoxyadenosine in DNA + S-adenosyl-L-homocysteine + H(+)</text>
        <dbReference type="Rhea" id="RHEA:15197"/>
        <dbReference type="Rhea" id="RHEA-COMP:12418"/>
        <dbReference type="Rhea" id="RHEA-COMP:12419"/>
        <dbReference type="ChEBI" id="CHEBI:15378"/>
        <dbReference type="ChEBI" id="CHEBI:57856"/>
        <dbReference type="ChEBI" id="CHEBI:59789"/>
        <dbReference type="ChEBI" id="CHEBI:90615"/>
        <dbReference type="ChEBI" id="CHEBI:90616"/>
        <dbReference type="EC" id="2.1.1.72"/>
    </reaction>
</comment>
<dbReference type="PANTHER" id="PTHR33841">
    <property type="entry name" value="DNA METHYLTRANSFERASE YEEA-RELATED"/>
    <property type="match status" value="1"/>
</dbReference>
<evidence type="ECO:0000313" key="7">
    <source>
        <dbReference type="Proteomes" id="UP000886900"/>
    </source>
</evidence>
<dbReference type="PANTHER" id="PTHR33841:SF1">
    <property type="entry name" value="DNA METHYLTRANSFERASE A"/>
    <property type="match status" value="1"/>
</dbReference>
<evidence type="ECO:0000256" key="4">
    <source>
        <dbReference type="ARBA" id="ARBA00047942"/>
    </source>
</evidence>
<sequence>MTEAQRLRLRGIKNFTQLLEFLRDELDWPIDQFEDEDDLTFDWSDDLGLKESERIGIRAIKQLRPLETGQPWGIFFIDFEKKRLPIVILRRVLNALVMRKRGSANKAQQAAWRQHDLLFISAYGKEEERQLTLAHFSEPEGEFADNKPTLRVLGWDDDDTNLKLDYVADMLSSQLVWPKDTGDVEGWRANWSQAFEIRHHQVIDTAKELAQRLAELAQRIRNRALMVLQHESGTGPLRKLMSGFKTALIHDLDEATFADMYAQTITYGLFSAAVSRAVPGAGTAVIQEDVVAMVPVTNPFLKEMLESFLKAGGRKGKLDFDELGIQEVVDLLRSSKTRLDLVLNDFGNRRRDEDPVIHFYEDFLAAYDKKLKIQRGVFYTPQAVVSFIVRGVHELLQTEFGLVDGLADTATWGEMLAKRPELSLPSITDGPGESFRISPDEHFVQILDPATGTATFLVEVIDVIHDTLVAKWKKEGLRDAERCDAWNEYVPKHLLPRLHAYELMMAPYAIAHMKIGLKLAETGYRFGSSERARVYLTNALEPWQRQLQMPDFAALAHEAAAVNEIKRLKRFTVVLGNPPYANYSANLSPEARRIVDKYRTFRGSSIRERNQLQFERNIQDDFVKFFSVAQDIIGASGVGVLGYITNGTMLASTSLRGMREHLMREFSKLYEVNLHGGGNEIIEGADDDENVFEIVQAVAIHLYARSHPDGSSEIQYADLLGRRTEKYAELTSGTLNSTKWHLIKPNSENCGFTPSDDAQKIVTRRLDTVFLKFGAGIKTNRDAVAIAFDDSSLHEQIRGFDSNLFSGTNAQESIHSILYRPFDVRRIFYHEKVVKSRSYPTMKHVVSGRNIGLICSSTWTTPDRFSIGVSRLMVEMKTGTHDRGTTYFPLYRFESLLGGDLEVTHNLSPEFIRAWCSATGTTFVPTGQGDCKTTTGPEDVLFWLFGLCHSPEYRRRYRTANSQGFPMLLTTSNLDLLSELIRIGGELTELHLFESSVLVQKITNFVGSGREVVKVGYANNTVWIDAGGTKSETTPGSSGFHGVSAEVWNFHLGGYKVCEKWLKDRKGRPLSDEDITHYEKIIVCLSETIRLMTEIDCVIGAHGGWPGAFEPGE</sequence>
<evidence type="ECO:0000259" key="5">
    <source>
        <dbReference type="Pfam" id="PF18135"/>
    </source>
</evidence>
<protein>
    <recommendedName>
        <fullName evidence="1">site-specific DNA-methyltransferase (adenine-specific)</fullName>
        <ecNumber evidence="1">2.1.1.72</ecNumber>
    </recommendedName>
</protein>
<organism evidence="6 7">
    <name type="scientific">Pseudomonas farris</name>
    <dbReference type="NCBI Taxonomy" id="2841207"/>
    <lineage>
        <taxon>Bacteria</taxon>
        <taxon>Pseudomonadati</taxon>
        <taxon>Pseudomonadota</taxon>
        <taxon>Gammaproteobacteria</taxon>
        <taxon>Pseudomonadales</taxon>
        <taxon>Pseudomonadaceae</taxon>
        <taxon>Pseudomonas</taxon>
    </lineage>
</organism>
<dbReference type="InterPro" id="IPR050953">
    <property type="entry name" value="N4_N6_ade-DNA_methylase"/>
</dbReference>
<proteinExistence type="predicted"/>
<keyword evidence="3" id="KW-0808">Transferase</keyword>
<evidence type="ECO:0000256" key="3">
    <source>
        <dbReference type="ARBA" id="ARBA00022679"/>
    </source>
</evidence>
<dbReference type="EC" id="2.1.1.72" evidence="1"/>
<feature type="domain" description="Type ISP restriction-modification enzyme LLaBIII C-terminal specificity" evidence="5">
    <location>
        <begin position="809"/>
        <end position="1093"/>
    </location>
</feature>
<reference evidence="6" key="1">
    <citation type="submission" date="2021-06" db="EMBL/GenBank/DDBJ databases">
        <title>Updating the genus Pseudomonas: Description of 43 new species and partition of the Pseudomonas putida group.</title>
        <authorList>
            <person name="Girard L."/>
            <person name="Lood C."/>
            <person name="Vandamme P."/>
            <person name="Rokni-Zadeh H."/>
            <person name="Van Noort V."/>
            <person name="Hofte M."/>
            <person name="Lavigne R."/>
            <person name="De Mot R."/>
        </authorList>
    </citation>
    <scope>NUCLEOTIDE SEQUENCE</scope>
    <source>
        <strain evidence="6">SWRI79</strain>
    </source>
</reference>
<dbReference type="RefSeq" id="WP_217856793.1">
    <property type="nucleotide sequence ID" value="NZ_JAHSTV010000005.1"/>
</dbReference>
<evidence type="ECO:0000313" key="6">
    <source>
        <dbReference type="EMBL" id="MBV4464352.1"/>
    </source>
</evidence>
<name>A0ABS6PV47_9PSED</name>
<dbReference type="EMBL" id="JAHSTV010000005">
    <property type="protein sequence ID" value="MBV4464352.1"/>
    <property type="molecule type" value="Genomic_DNA"/>
</dbReference>
<keyword evidence="2" id="KW-0489">Methyltransferase</keyword>
<comment type="caution">
    <text evidence="6">The sequence shown here is derived from an EMBL/GenBank/DDBJ whole genome shotgun (WGS) entry which is preliminary data.</text>
</comment>